<evidence type="ECO:0000256" key="1">
    <source>
        <dbReference type="SAM" id="MobiDB-lite"/>
    </source>
</evidence>
<accession>A0A811PGB6</accession>
<dbReference type="EMBL" id="CAJGYO010000006">
    <property type="protein sequence ID" value="CAD6238648.1"/>
    <property type="molecule type" value="Genomic_DNA"/>
</dbReference>
<sequence>MEELDLGPAMEGLDPGLDHGCARARPWLDQRGAQPTASRALAPPPDRPPPRPSDLDGRRGELDLCHGGWILAMAGGRILARGRQILARPRWRRAELWGEVRRRRADLSQGWILAMMSRPPVAAACHPLHYRHPLHELSAGAFCFSHGRRVYRNIYKPNGQLLVGQRVSLQDLKVSLQ</sequence>
<protein>
    <submittedName>
        <fullName evidence="2">Uncharacterized protein</fullName>
    </submittedName>
</protein>
<evidence type="ECO:0000313" key="2">
    <source>
        <dbReference type="EMBL" id="CAD6238648.1"/>
    </source>
</evidence>
<gene>
    <name evidence="2" type="ORF">NCGR_LOCUS25823</name>
</gene>
<feature type="region of interest" description="Disordered" evidence="1">
    <location>
        <begin position="1"/>
        <end position="58"/>
    </location>
</feature>
<name>A0A811PGB6_9POAL</name>
<reference evidence="2" key="1">
    <citation type="submission" date="2020-10" db="EMBL/GenBank/DDBJ databases">
        <authorList>
            <person name="Han B."/>
            <person name="Lu T."/>
            <person name="Zhao Q."/>
            <person name="Huang X."/>
            <person name="Zhao Y."/>
        </authorList>
    </citation>
    <scope>NUCLEOTIDE SEQUENCE</scope>
</reference>
<keyword evidence="3" id="KW-1185">Reference proteome</keyword>
<evidence type="ECO:0000313" key="3">
    <source>
        <dbReference type="Proteomes" id="UP000604825"/>
    </source>
</evidence>
<dbReference type="Proteomes" id="UP000604825">
    <property type="component" value="Unassembled WGS sequence"/>
</dbReference>
<comment type="caution">
    <text evidence="2">The sequence shown here is derived from an EMBL/GenBank/DDBJ whole genome shotgun (WGS) entry which is preliminary data.</text>
</comment>
<dbReference type="AlphaFoldDB" id="A0A811PGB6"/>
<organism evidence="2 3">
    <name type="scientific">Miscanthus lutarioriparius</name>
    <dbReference type="NCBI Taxonomy" id="422564"/>
    <lineage>
        <taxon>Eukaryota</taxon>
        <taxon>Viridiplantae</taxon>
        <taxon>Streptophyta</taxon>
        <taxon>Embryophyta</taxon>
        <taxon>Tracheophyta</taxon>
        <taxon>Spermatophyta</taxon>
        <taxon>Magnoliopsida</taxon>
        <taxon>Liliopsida</taxon>
        <taxon>Poales</taxon>
        <taxon>Poaceae</taxon>
        <taxon>PACMAD clade</taxon>
        <taxon>Panicoideae</taxon>
        <taxon>Andropogonodae</taxon>
        <taxon>Andropogoneae</taxon>
        <taxon>Saccharinae</taxon>
        <taxon>Miscanthus</taxon>
    </lineage>
</organism>
<proteinExistence type="predicted"/>
<feature type="compositionally biased region" description="Pro residues" evidence="1">
    <location>
        <begin position="42"/>
        <end position="52"/>
    </location>
</feature>